<evidence type="ECO:0000313" key="4">
    <source>
        <dbReference type="EMBL" id="KAE9096770.1"/>
    </source>
</evidence>
<dbReference type="EMBL" id="QXGA01000591">
    <property type="protein sequence ID" value="KAE9143787.1"/>
    <property type="molecule type" value="Genomic_DNA"/>
</dbReference>
<dbReference type="EMBL" id="QXGF01001154">
    <property type="protein sequence ID" value="KAE8932132.1"/>
    <property type="molecule type" value="Genomic_DNA"/>
</dbReference>
<dbReference type="EMBL" id="QXFW01001056">
    <property type="protein sequence ID" value="KAE8997405.1"/>
    <property type="molecule type" value="Genomic_DNA"/>
</dbReference>
<evidence type="ECO:0000313" key="9">
    <source>
        <dbReference type="EMBL" id="KAE9307934.1"/>
    </source>
</evidence>
<accession>A0A6A3JYD5</accession>
<keyword evidence="12" id="KW-1185">Reference proteome</keyword>
<evidence type="ECO:0000313" key="2">
    <source>
        <dbReference type="EMBL" id="KAE8932132.1"/>
    </source>
</evidence>
<dbReference type="Proteomes" id="UP000460718">
    <property type="component" value="Unassembled WGS sequence"/>
</dbReference>
<evidence type="ECO:0008006" key="20">
    <source>
        <dbReference type="Google" id="ProtNLM"/>
    </source>
</evidence>
<evidence type="ECO:0000256" key="1">
    <source>
        <dbReference type="SAM" id="SignalP"/>
    </source>
</evidence>
<dbReference type="EMBL" id="QXGE01000603">
    <property type="protein sequence ID" value="KAE9307934.1"/>
    <property type="molecule type" value="Genomic_DNA"/>
</dbReference>
<gene>
    <name evidence="9" type="ORF">PF001_g11384</name>
    <name evidence="8" type="ORF">PF004_g10954</name>
    <name evidence="7" type="ORF">PF005_g16170</name>
    <name evidence="6" type="ORF">PF006_g11216</name>
    <name evidence="4" type="ORF">PF007_g16866</name>
    <name evidence="10" type="ORF">PF008_g11201</name>
    <name evidence="2" type="ORF">PF009_g17829</name>
    <name evidence="5" type="ORF">PF010_g11432</name>
    <name evidence="3" type="ORF">PF011_g15504</name>
</gene>
<dbReference type="Proteomes" id="UP000476176">
    <property type="component" value="Unassembled WGS sequence"/>
</dbReference>
<organism evidence="3 16">
    <name type="scientific">Phytophthora fragariae</name>
    <dbReference type="NCBI Taxonomy" id="53985"/>
    <lineage>
        <taxon>Eukaryota</taxon>
        <taxon>Sar</taxon>
        <taxon>Stramenopiles</taxon>
        <taxon>Oomycota</taxon>
        <taxon>Peronosporomycetes</taxon>
        <taxon>Peronosporales</taxon>
        <taxon>Peronosporaceae</taxon>
        <taxon>Phytophthora</taxon>
    </lineage>
</organism>
<keyword evidence="1" id="KW-0732">Signal</keyword>
<evidence type="ECO:0000313" key="11">
    <source>
        <dbReference type="Proteomes" id="UP000429523"/>
    </source>
</evidence>
<name>A0A6A3JYD5_9STRA</name>
<dbReference type="EMBL" id="QXFY01000590">
    <property type="protein sequence ID" value="KAE9340230.1"/>
    <property type="molecule type" value="Genomic_DNA"/>
</dbReference>
<evidence type="ECO:0000313" key="3">
    <source>
        <dbReference type="EMBL" id="KAE8997405.1"/>
    </source>
</evidence>
<dbReference type="Proteomes" id="UP000441208">
    <property type="component" value="Unassembled WGS sequence"/>
</dbReference>
<evidence type="ECO:0000313" key="5">
    <source>
        <dbReference type="EMBL" id="KAE9109724.1"/>
    </source>
</evidence>
<dbReference type="Proteomes" id="UP000429523">
    <property type="component" value="Unassembled WGS sequence"/>
</dbReference>
<dbReference type="Proteomes" id="UP000486351">
    <property type="component" value="Unassembled WGS sequence"/>
</dbReference>
<evidence type="ECO:0000313" key="6">
    <source>
        <dbReference type="EMBL" id="KAE9143787.1"/>
    </source>
</evidence>
<evidence type="ECO:0000313" key="13">
    <source>
        <dbReference type="Proteomes" id="UP000437068"/>
    </source>
</evidence>
<dbReference type="EMBL" id="QXGC01000582">
    <property type="protein sequence ID" value="KAE9228874.1"/>
    <property type="molecule type" value="Genomic_DNA"/>
</dbReference>
<evidence type="ECO:0000313" key="16">
    <source>
        <dbReference type="Proteomes" id="UP000460718"/>
    </source>
</evidence>
<evidence type="ECO:0000313" key="17">
    <source>
        <dbReference type="Proteomes" id="UP000476176"/>
    </source>
</evidence>
<evidence type="ECO:0000313" key="18">
    <source>
        <dbReference type="Proteomes" id="UP000486351"/>
    </source>
</evidence>
<protein>
    <recommendedName>
        <fullName evidence="20">Secreted protein</fullName>
    </recommendedName>
</protein>
<evidence type="ECO:0000313" key="10">
    <source>
        <dbReference type="EMBL" id="KAE9340230.1"/>
    </source>
</evidence>
<evidence type="ECO:0000313" key="14">
    <source>
        <dbReference type="Proteomes" id="UP000440732"/>
    </source>
</evidence>
<dbReference type="EMBL" id="QXGB01001041">
    <property type="protein sequence ID" value="KAE9198374.1"/>
    <property type="molecule type" value="Genomic_DNA"/>
</dbReference>
<evidence type="ECO:0000313" key="7">
    <source>
        <dbReference type="EMBL" id="KAE9198374.1"/>
    </source>
</evidence>
<dbReference type="Proteomes" id="UP000433483">
    <property type="component" value="Unassembled WGS sequence"/>
</dbReference>
<dbReference type="EMBL" id="QXFX01000606">
    <property type="protein sequence ID" value="KAE9109724.1"/>
    <property type="molecule type" value="Genomic_DNA"/>
</dbReference>
<comment type="caution">
    <text evidence="3">The sequence shown here is derived from an EMBL/GenBank/DDBJ whole genome shotgun (WGS) entry which is preliminary data.</text>
</comment>
<evidence type="ECO:0000313" key="8">
    <source>
        <dbReference type="EMBL" id="KAE9228874.1"/>
    </source>
</evidence>
<feature type="chain" id="PRO_5036164641" description="Secreted protein" evidence="1">
    <location>
        <begin position="29"/>
        <end position="58"/>
    </location>
</feature>
<dbReference type="Proteomes" id="UP000440732">
    <property type="component" value="Unassembled WGS sequence"/>
</dbReference>
<sequence length="58" mass="6846">MLFRAHSPCHALLWLITILFCPHEEIVGNRCIFYKGRVYFGKTSVFNTRKDPYVTHSM</sequence>
<dbReference type="EMBL" id="QXFZ01001109">
    <property type="protein sequence ID" value="KAE9096770.1"/>
    <property type="molecule type" value="Genomic_DNA"/>
</dbReference>
<feature type="signal peptide" evidence="1">
    <location>
        <begin position="1"/>
        <end position="28"/>
    </location>
</feature>
<dbReference type="AlphaFoldDB" id="A0A6A3JYD5"/>
<reference evidence="16 17" key="1">
    <citation type="submission" date="2018-09" db="EMBL/GenBank/DDBJ databases">
        <title>Genomic investigation of the strawberry pathogen Phytophthora fragariae indicates pathogenicity is determined by transcriptional variation in three key races.</title>
        <authorList>
            <person name="Adams T.M."/>
            <person name="Armitage A.D."/>
            <person name="Sobczyk M.K."/>
            <person name="Bates H.J."/>
            <person name="Dunwell J.M."/>
            <person name="Nellist C.F."/>
            <person name="Harrison R.J."/>
        </authorList>
    </citation>
    <scope>NUCLEOTIDE SEQUENCE [LARGE SCALE GENOMIC DNA]</scope>
    <source>
        <strain evidence="9 13">A4</strain>
        <strain evidence="8 17">BC-23</strain>
        <strain evidence="7 12">NOV-27</strain>
        <strain evidence="6 14">NOV-5</strain>
        <strain evidence="4 15">NOV-71</strain>
        <strain evidence="10 18">NOV-77</strain>
        <strain evidence="2 11">NOV-9</strain>
        <strain evidence="5 19">ONT-3</strain>
        <strain evidence="3 16">SCRP245</strain>
    </source>
</reference>
<dbReference type="Proteomes" id="UP000437068">
    <property type="component" value="Unassembled WGS sequence"/>
</dbReference>
<evidence type="ECO:0000313" key="19">
    <source>
        <dbReference type="Proteomes" id="UP000488956"/>
    </source>
</evidence>
<dbReference type="Proteomes" id="UP000488956">
    <property type="component" value="Unassembled WGS sequence"/>
</dbReference>
<evidence type="ECO:0000313" key="15">
    <source>
        <dbReference type="Proteomes" id="UP000441208"/>
    </source>
</evidence>
<evidence type="ECO:0000313" key="12">
    <source>
        <dbReference type="Proteomes" id="UP000433483"/>
    </source>
</evidence>
<proteinExistence type="predicted"/>